<evidence type="ECO:0000256" key="4">
    <source>
        <dbReference type="PROSITE-ProRule" id="PRU00335"/>
    </source>
</evidence>
<dbReference type="PROSITE" id="PS50977">
    <property type="entry name" value="HTH_TETR_2"/>
    <property type="match status" value="1"/>
</dbReference>
<keyword evidence="1" id="KW-0805">Transcription regulation</keyword>
<dbReference type="SUPFAM" id="SSF48498">
    <property type="entry name" value="Tetracyclin repressor-like, C-terminal domain"/>
    <property type="match status" value="1"/>
</dbReference>
<proteinExistence type="predicted"/>
<feature type="DNA-binding region" description="H-T-H motif" evidence="4">
    <location>
        <begin position="36"/>
        <end position="55"/>
    </location>
</feature>
<name>A0A917PCU9_9DEIO</name>
<protein>
    <submittedName>
        <fullName evidence="6">TetR family transcriptional regulator</fullName>
    </submittedName>
</protein>
<dbReference type="SUPFAM" id="SSF46689">
    <property type="entry name" value="Homeodomain-like"/>
    <property type="match status" value="1"/>
</dbReference>
<reference evidence="6" key="1">
    <citation type="journal article" date="2014" name="Int. J. Syst. Evol. Microbiol.">
        <title>Complete genome sequence of Corynebacterium casei LMG S-19264T (=DSM 44701T), isolated from a smear-ripened cheese.</title>
        <authorList>
            <consortium name="US DOE Joint Genome Institute (JGI-PGF)"/>
            <person name="Walter F."/>
            <person name="Albersmeier A."/>
            <person name="Kalinowski J."/>
            <person name="Ruckert C."/>
        </authorList>
    </citation>
    <scope>NUCLEOTIDE SEQUENCE</scope>
    <source>
        <strain evidence="6">JCM 14371</strain>
    </source>
</reference>
<organism evidence="6 7">
    <name type="scientific">Deinococcus aquiradiocola</name>
    <dbReference type="NCBI Taxonomy" id="393059"/>
    <lineage>
        <taxon>Bacteria</taxon>
        <taxon>Thermotogati</taxon>
        <taxon>Deinococcota</taxon>
        <taxon>Deinococci</taxon>
        <taxon>Deinococcales</taxon>
        <taxon>Deinococcaceae</taxon>
        <taxon>Deinococcus</taxon>
    </lineage>
</organism>
<evidence type="ECO:0000313" key="6">
    <source>
        <dbReference type="EMBL" id="GGJ70947.1"/>
    </source>
</evidence>
<accession>A0A917PCU9</accession>
<keyword evidence="3" id="KW-0804">Transcription</keyword>
<dbReference type="EMBL" id="BMOE01000003">
    <property type="protein sequence ID" value="GGJ70947.1"/>
    <property type="molecule type" value="Genomic_DNA"/>
</dbReference>
<sequence>MPFPAKLSRDTILQTAMTLVEEGPRTPGEPPDAPLSLRSLADALGVRASSLYRHYADRDTLDTAIADEGSRLLLQQLQADTRALSPEDAMRQAAHTYLRFAHSRPRLYALMHAPRPLALSPEGPGKDLWRALLNLVGQVTGRQDDTSGVVAFWCFLHGFVALEASGQFGASGPAGGFERGLDALITGLAGTGSNIGAGRDPVTLD</sequence>
<dbReference type="InterPro" id="IPR036271">
    <property type="entry name" value="Tet_transcr_reg_TetR-rel_C_sf"/>
</dbReference>
<dbReference type="Pfam" id="PF13305">
    <property type="entry name" value="TetR_C_33"/>
    <property type="match status" value="1"/>
</dbReference>
<dbReference type="InterPro" id="IPR009057">
    <property type="entry name" value="Homeodomain-like_sf"/>
</dbReference>
<dbReference type="Gene3D" id="1.10.357.10">
    <property type="entry name" value="Tetracycline Repressor, domain 2"/>
    <property type="match status" value="1"/>
</dbReference>
<gene>
    <name evidence="6" type="ORF">GCM10008939_14160</name>
</gene>
<reference evidence="6" key="2">
    <citation type="submission" date="2020-09" db="EMBL/GenBank/DDBJ databases">
        <authorList>
            <person name="Sun Q."/>
            <person name="Ohkuma M."/>
        </authorList>
    </citation>
    <scope>NUCLEOTIDE SEQUENCE</scope>
    <source>
        <strain evidence="6">JCM 14371</strain>
    </source>
</reference>
<evidence type="ECO:0000256" key="1">
    <source>
        <dbReference type="ARBA" id="ARBA00023015"/>
    </source>
</evidence>
<keyword evidence="2 4" id="KW-0238">DNA-binding</keyword>
<dbReference type="AlphaFoldDB" id="A0A917PCU9"/>
<comment type="caution">
    <text evidence="6">The sequence shown here is derived from an EMBL/GenBank/DDBJ whole genome shotgun (WGS) entry which is preliminary data.</text>
</comment>
<evidence type="ECO:0000256" key="2">
    <source>
        <dbReference type="ARBA" id="ARBA00023125"/>
    </source>
</evidence>
<keyword evidence="7" id="KW-1185">Reference proteome</keyword>
<dbReference type="InterPro" id="IPR001647">
    <property type="entry name" value="HTH_TetR"/>
</dbReference>
<evidence type="ECO:0000313" key="7">
    <source>
        <dbReference type="Proteomes" id="UP000635726"/>
    </source>
</evidence>
<dbReference type="GO" id="GO:0003677">
    <property type="term" value="F:DNA binding"/>
    <property type="evidence" value="ECO:0007669"/>
    <property type="project" value="UniProtKB-UniRule"/>
</dbReference>
<evidence type="ECO:0000256" key="3">
    <source>
        <dbReference type="ARBA" id="ARBA00023163"/>
    </source>
</evidence>
<dbReference type="RefSeq" id="WP_229670847.1">
    <property type="nucleotide sequence ID" value="NZ_BMOE01000003.1"/>
</dbReference>
<dbReference type="InterPro" id="IPR025996">
    <property type="entry name" value="MT1864/Rv1816-like_C"/>
</dbReference>
<feature type="domain" description="HTH tetR-type" evidence="5">
    <location>
        <begin position="6"/>
        <end position="73"/>
    </location>
</feature>
<dbReference type="Proteomes" id="UP000635726">
    <property type="component" value="Unassembled WGS sequence"/>
</dbReference>
<dbReference type="Gene3D" id="1.10.10.60">
    <property type="entry name" value="Homeodomain-like"/>
    <property type="match status" value="1"/>
</dbReference>
<evidence type="ECO:0000259" key="5">
    <source>
        <dbReference type="PROSITE" id="PS50977"/>
    </source>
</evidence>